<dbReference type="AlphaFoldDB" id="A0A9N9CT03"/>
<evidence type="ECO:0000313" key="2">
    <source>
        <dbReference type="Proteomes" id="UP000789375"/>
    </source>
</evidence>
<name>A0A9N9CT03_FUNMO</name>
<proteinExistence type="predicted"/>
<accession>A0A9N9CT03</accession>
<keyword evidence="2" id="KW-1185">Reference proteome</keyword>
<feature type="non-terminal residue" evidence="1">
    <location>
        <position position="1"/>
    </location>
</feature>
<gene>
    <name evidence="1" type="ORF">FMOSSE_LOCUS9671</name>
</gene>
<protein>
    <submittedName>
        <fullName evidence="1">14540_t:CDS:1</fullName>
    </submittedName>
</protein>
<organism evidence="1 2">
    <name type="scientific">Funneliformis mosseae</name>
    <name type="common">Endomycorrhizal fungus</name>
    <name type="synonym">Glomus mosseae</name>
    <dbReference type="NCBI Taxonomy" id="27381"/>
    <lineage>
        <taxon>Eukaryota</taxon>
        <taxon>Fungi</taxon>
        <taxon>Fungi incertae sedis</taxon>
        <taxon>Mucoromycota</taxon>
        <taxon>Glomeromycotina</taxon>
        <taxon>Glomeromycetes</taxon>
        <taxon>Glomerales</taxon>
        <taxon>Glomeraceae</taxon>
        <taxon>Funneliformis</taxon>
    </lineage>
</organism>
<comment type="caution">
    <text evidence="1">The sequence shown here is derived from an EMBL/GenBank/DDBJ whole genome shotgun (WGS) entry which is preliminary data.</text>
</comment>
<sequence>MDNIEIIDDNATPEKIPNVSYYLVILDKEDETINLMTEKMRIGEIRYSTLPMEYPPTSLEGIAIVYNIETWESYESAFNNMQYSQGRPSGGGDTSDLKDKIHTEVDIDYDFIHTSNKPLLDQKSKEAKTKYLATITINCPFDNEKYKDKSKEGNHYFERLKNDIDLILLLGKLFNGEVKFKEKYLGYIQQLATFSNNQIMVICISEVMACTWIKLEYFKVNNYDSQYNI</sequence>
<feature type="non-terminal residue" evidence="1">
    <location>
        <position position="229"/>
    </location>
</feature>
<evidence type="ECO:0000313" key="1">
    <source>
        <dbReference type="EMBL" id="CAG8614968.1"/>
    </source>
</evidence>
<dbReference type="Proteomes" id="UP000789375">
    <property type="component" value="Unassembled WGS sequence"/>
</dbReference>
<dbReference type="EMBL" id="CAJVPP010002904">
    <property type="protein sequence ID" value="CAG8614968.1"/>
    <property type="molecule type" value="Genomic_DNA"/>
</dbReference>
<reference evidence="1" key="1">
    <citation type="submission" date="2021-06" db="EMBL/GenBank/DDBJ databases">
        <authorList>
            <person name="Kallberg Y."/>
            <person name="Tangrot J."/>
            <person name="Rosling A."/>
        </authorList>
    </citation>
    <scope>NUCLEOTIDE SEQUENCE</scope>
    <source>
        <strain evidence="1">87-6 pot B 2015</strain>
    </source>
</reference>